<dbReference type="PANTHER" id="PTHR43228">
    <property type="entry name" value="TWO-COMPONENT RESPONSE REGULATOR"/>
    <property type="match status" value="1"/>
</dbReference>
<dbReference type="SUPFAM" id="SSF52172">
    <property type="entry name" value="CheY-like"/>
    <property type="match status" value="1"/>
</dbReference>
<dbReference type="Pfam" id="PF00072">
    <property type="entry name" value="Response_reg"/>
    <property type="match status" value="1"/>
</dbReference>
<feature type="domain" description="Response regulatory" evidence="1">
    <location>
        <begin position="2"/>
        <end position="116"/>
    </location>
</feature>
<protein>
    <recommendedName>
        <fullName evidence="4">Response regulatory domain-containing protein</fullName>
    </recommendedName>
</protein>
<dbReference type="AlphaFoldDB" id="A0A0F9SSJ6"/>
<evidence type="ECO:0000259" key="2">
    <source>
        <dbReference type="PROSITE" id="PS50930"/>
    </source>
</evidence>
<dbReference type="SMART" id="SM00448">
    <property type="entry name" value="REC"/>
    <property type="match status" value="1"/>
</dbReference>
<feature type="domain" description="HTH LytTR-type" evidence="2">
    <location>
        <begin position="141"/>
        <end position="233"/>
    </location>
</feature>
<dbReference type="Pfam" id="PF04397">
    <property type="entry name" value="LytTR"/>
    <property type="match status" value="1"/>
</dbReference>
<reference evidence="3" key="1">
    <citation type="journal article" date="2015" name="Nature">
        <title>Complex archaea that bridge the gap between prokaryotes and eukaryotes.</title>
        <authorList>
            <person name="Spang A."/>
            <person name="Saw J.H."/>
            <person name="Jorgensen S.L."/>
            <person name="Zaremba-Niedzwiedzka K."/>
            <person name="Martijn J."/>
            <person name="Lind A.E."/>
            <person name="van Eijk R."/>
            <person name="Schleper C."/>
            <person name="Guy L."/>
            <person name="Ettema T.J."/>
        </authorList>
    </citation>
    <scope>NUCLEOTIDE SEQUENCE</scope>
</reference>
<dbReference type="PANTHER" id="PTHR43228:SF1">
    <property type="entry name" value="TWO-COMPONENT RESPONSE REGULATOR ARR22"/>
    <property type="match status" value="1"/>
</dbReference>
<comment type="caution">
    <text evidence="3">The sequence shown here is derived from an EMBL/GenBank/DDBJ whole genome shotgun (WGS) entry which is preliminary data.</text>
</comment>
<dbReference type="GO" id="GO:0003677">
    <property type="term" value="F:DNA binding"/>
    <property type="evidence" value="ECO:0007669"/>
    <property type="project" value="InterPro"/>
</dbReference>
<evidence type="ECO:0000259" key="1">
    <source>
        <dbReference type="PROSITE" id="PS50110"/>
    </source>
</evidence>
<dbReference type="PROSITE" id="PS50930">
    <property type="entry name" value="HTH_LYTTR"/>
    <property type="match status" value="1"/>
</dbReference>
<dbReference type="PROSITE" id="PS50110">
    <property type="entry name" value="RESPONSE_REGULATORY"/>
    <property type="match status" value="1"/>
</dbReference>
<dbReference type="Gene3D" id="3.40.50.2300">
    <property type="match status" value="1"/>
</dbReference>
<evidence type="ECO:0000313" key="3">
    <source>
        <dbReference type="EMBL" id="KKN71980.1"/>
    </source>
</evidence>
<organism evidence="3">
    <name type="scientific">marine sediment metagenome</name>
    <dbReference type="NCBI Taxonomy" id="412755"/>
    <lineage>
        <taxon>unclassified sequences</taxon>
        <taxon>metagenomes</taxon>
        <taxon>ecological metagenomes</taxon>
    </lineage>
</organism>
<dbReference type="EMBL" id="LAZR01000372">
    <property type="protein sequence ID" value="KKN71980.1"/>
    <property type="molecule type" value="Genomic_DNA"/>
</dbReference>
<dbReference type="GO" id="GO:0000160">
    <property type="term" value="P:phosphorelay signal transduction system"/>
    <property type="evidence" value="ECO:0007669"/>
    <property type="project" value="InterPro"/>
</dbReference>
<dbReference type="InterPro" id="IPR001789">
    <property type="entry name" value="Sig_transdc_resp-reg_receiver"/>
</dbReference>
<dbReference type="InterPro" id="IPR052048">
    <property type="entry name" value="ST_Response_Regulator"/>
</dbReference>
<dbReference type="InterPro" id="IPR011006">
    <property type="entry name" value="CheY-like_superfamily"/>
</dbReference>
<evidence type="ECO:0008006" key="4">
    <source>
        <dbReference type="Google" id="ProtNLM"/>
    </source>
</evidence>
<gene>
    <name evidence="3" type="ORF">LCGC14_0415250</name>
</gene>
<dbReference type="InterPro" id="IPR007492">
    <property type="entry name" value="LytTR_DNA-bd_dom"/>
</dbReference>
<dbReference type="SMART" id="SM00850">
    <property type="entry name" value="LytTR"/>
    <property type="match status" value="1"/>
</dbReference>
<dbReference type="Gene3D" id="2.40.50.1020">
    <property type="entry name" value="LytTr DNA-binding domain"/>
    <property type="match status" value="1"/>
</dbReference>
<proteinExistence type="predicted"/>
<accession>A0A0F9SSJ6</accession>
<name>A0A0F9SSJ6_9ZZZZ</name>
<sequence>MNVLIVDDEPLARSRLIRLLAHDKSIVVQGEASNGNEALALAKKQTPDLIFLDVDMPGMNGLQVANELNSLTLPPAVVFITAHPEHAFDALQLSAAGYLVKPITEQSLQKVLQQVGRLNKVHIQKQQNVKVSYQLAGTLRSVDINDVLYFSAEEKYTKMIFCGGEALLEQSLKQLELQYPAYVLRIHRNTLVNKQKVIALHSKGNGHHIIELQGCSELLPVSRRELKLVKNAL</sequence>